<accession>A0A0G0VJG7</accession>
<dbReference type="Proteomes" id="UP000033930">
    <property type="component" value="Unassembled WGS sequence"/>
</dbReference>
<sequence>MKIGIISNLYPPYQRGGAEHVVVRTVESLMDKGQDIFVITGKPISQRGTLEKDTDATERIYRFSPRNLYFTLYDYKNIWLVRLLWHIIDTIISFETTEIEKVLFREKPNAVITHNLKGIGLRTSRLIQYMGIPHIHVMHDLQLIYPSGLLIHGKEHESAIFKPAYAVYRFFTRRAFGKPDCVIFPSKFLLEKYQEFKFLKGVKSIVIPNPAPTFNVEIRTERMPGSLRLLFVGQLERHKGIRLLIKAFKKLKFDAFLNIAGEGTERAYVEREAKANKPITDLGFVSMEQLIDCLKSADALIVPSLCYENSPTVIYEALSAGVPVIASDIGGVGELMDDGKNGFLFEPGNADDLVKKIVLMNEQKEEFGKRAQEIKATIDPYSLESYTAKLLELIGEIKEG</sequence>
<dbReference type="AlphaFoldDB" id="A0A0G0VJG7"/>
<dbReference type="PANTHER" id="PTHR45947">
    <property type="entry name" value="SULFOQUINOVOSYL TRANSFERASE SQD2"/>
    <property type="match status" value="1"/>
</dbReference>
<dbReference type="Pfam" id="PF13439">
    <property type="entry name" value="Glyco_transf_4"/>
    <property type="match status" value="1"/>
</dbReference>
<dbReference type="Gene3D" id="3.40.50.2000">
    <property type="entry name" value="Glycogen Phosphorylase B"/>
    <property type="match status" value="2"/>
</dbReference>
<dbReference type="InterPro" id="IPR028098">
    <property type="entry name" value="Glyco_trans_4-like_N"/>
</dbReference>
<comment type="caution">
    <text evidence="3">The sequence shown here is derived from an EMBL/GenBank/DDBJ whole genome shotgun (WGS) entry which is preliminary data.</text>
</comment>
<dbReference type="SUPFAM" id="SSF53756">
    <property type="entry name" value="UDP-Glycosyltransferase/glycogen phosphorylase"/>
    <property type="match status" value="1"/>
</dbReference>
<feature type="domain" description="Glycosyltransferase subfamily 4-like N-terminal" evidence="2">
    <location>
        <begin position="16"/>
        <end position="210"/>
    </location>
</feature>
<dbReference type="InterPro" id="IPR001296">
    <property type="entry name" value="Glyco_trans_1"/>
</dbReference>
<evidence type="ECO:0000259" key="2">
    <source>
        <dbReference type="Pfam" id="PF13439"/>
    </source>
</evidence>
<keyword evidence="3" id="KW-0808">Transferase</keyword>
<protein>
    <submittedName>
        <fullName evidence="3">Glycosyltransferase</fullName>
    </submittedName>
</protein>
<evidence type="ECO:0000313" key="4">
    <source>
        <dbReference type="Proteomes" id="UP000033930"/>
    </source>
</evidence>
<evidence type="ECO:0000259" key="1">
    <source>
        <dbReference type="Pfam" id="PF00534"/>
    </source>
</evidence>
<organism evidence="3 4">
    <name type="scientific">Candidatus Uhrbacteria bacterium GW2011_GWC1_41_20</name>
    <dbReference type="NCBI Taxonomy" id="1618983"/>
    <lineage>
        <taxon>Bacteria</taxon>
        <taxon>Candidatus Uhriibacteriota</taxon>
    </lineage>
</organism>
<dbReference type="PANTHER" id="PTHR45947:SF3">
    <property type="entry name" value="SULFOQUINOVOSYL TRANSFERASE SQD2"/>
    <property type="match status" value="1"/>
</dbReference>
<name>A0A0G0VJG7_9BACT</name>
<dbReference type="EMBL" id="LCAW01000003">
    <property type="protein sequence ID" value="KKR99746.1"/>
    <property type="molecule type" value="Genomic_DNA"/>
</dbReference>
<reference evidence="3 4" key="1">
    <citation type="journal article" date="2015" name="Nature">
        <title>rRNA introns, odd ribosomes, and small enigmatic genomes across a large radiation of phyla.</title>
        <authorList>
            <person name="Brown C.T."/>
            <person name="Hug L.A."/>
            <person name="Thomas B.C."/>
            <person name="Sharon I."/>
            <person name="Castelle C.J."/>
            <person name="Singh A."/>
            <person name="Wilkins M.J."/>
            <person name="Williams K.H."/>
            <person name="Banfield J.F."/>
        </authorList>
    </citation>
    <scope>NUCLEOTIDE SEQUENCE [LARGE SCALE GENOMIC DNA]</scope>
</reference>
<gene>
    <name evidence="3" type="ORF">UU50_C0003G0051</name>
</gene>
<dbReference type="Pfam" id="PF00534">
    <property type="entry name" value="Glycos_transf_1"/>
    <property type="match status" value="1"/>
</dbReference>
<proteinExistence type="predicted"/>
<feature type="domain" description="Glycosyl transferase family 1" evidence="1">
    <location>
        <begin position="228"/>
        <end position="366"/>
    </location>
</feature>
<evidence type="ECO:0000313" key="3">
    <source>
        <dbReference type="EMBL" id="KKR99746.1"/>
    </source>
</evidence>
<dbReference type="InterPro" id="IPR050194">
    <property type="entry name" value="Glycosyltransferase_grp1"/>
</dbReference>
<dbReference type="GO" id="GO:0016757">
    <property type="term" value="F:glycosyltransferase activity"/>
    <property type="evidence" value="ECO:0007669"/>
    <property type="project" value="InterPro"/>
</dbReference>